<dbReference type="InParanoid" id="A0A090M6R9"/>
<reference evidence="3" key="1">
    <citation type="journal article" date="2006" name="Proc. Natl. Acad. Sci. U.S.A.">
        <title>Genome analysis of the smallest free-living eukaryote Ostreococcus tauri unveils many unique features.</title>
        <authorList>
            <person name="Derelle E."/>
            <person name="Ferraz C."/>
            <person name="Rombauts S."/>
            <person name="Rouze P."/>
            <person name="Worden A.Z."/>
            <person name="Robbens S."/>
            <person name="Partensky F."/>
            <person name="Degroeve S."/>
            <person name="Echeynie S."/>
            <person name="Cooke R."/>
            <person name="Saeys Y."/>
            <person name="Wuyts J."/>
            <person name="Jabbari K."/>
            <person name="Bowler C."/>
            <person name="Panaud O."/>
            <person name="Piegu B."/>
            <person name="Ball S.G."/>
            <person name="Ral J.-P."/>
            <person name="Bouget F.-Y."/>
            <person name="Piganeau G."/>
            <person name="De Baets B."/>
            <person name="Picard A."/>
            <person name="Delseny M."/>
            <person name="Demaille J."/>
            <person name="Van de Peer Y."/>
            <person name="Moreau H."/>
        </authorList>
    </citation>
    <scope>NUCLEOTIDE SEQUENCE [LARGE SCALE GENOMIC DNA]</scope>
    <source>
        <strain evidence="3">OTTH 0595 / CCAP 157/2 / RCC745</strain>
    </source>
</reference>
<dbReference type="RefSeq" id="XP_003082398.2">
    <property type="nucleotide sequence ID" value="XM_003082350.2"/>
</dbReference>
<sequence length="198" mass="21293">MLRQCARRARGVSTRVEAAHGSAYDGRGAPATNVGATAANAAVDGWRGARAPPVRGAPPLPPAQGRVTTGGGGKDGGYGGGRPVMTGGIVPEDIDAVYHQMQHLGQKWADAHAEAEMLEEAKKCVLSTITLHYIEDGNAKSAAEVHAYASQEYQEHIKKMVEARRRANVAKIELESIKTHLNLTRTYEATRREEMKLI</sequence>
<evidence type="ECO:0000313" key="3">
    <source>
        <dbReference type="Proteomes" id="UP000009170"/>
    </source>
</evidence>
<organism evidence="2 3">
    <name type="scientific">Ostreococcus tauri</name>
    <name type="common">Marine green alga</name>
    <dbReference type="NCBI Taxonomy" id="70448"/>
    <lineage>
        <taxon>Eukaryota</taxon>
        <taxon>Viridiplantae</taxon>
        <taxon>Chlorophyta</taxon>
        <taxon>Mamiellophyceae</taxon>
        <taxon>Mamiellales</taxon>
        <taxon>Bathycoccaceae</taxon>
        <taxon>Ostreococcus</taxon>
    </lineage>
</organism>
<accession>A0A090M6R9</accession>
<dbReference type="EMBL" id="CAID01000012">
    <property type="protein sequence ID" value="CEF99940.1"/>
    <property type="molecule type" value="Genomic_DNA"/>
</dbReference>
<name>A0A090M6R9_OSTTA</name>
<gene>
    <name evidence="2" type="ORF">OT_ostta12g02480</name>
</gene>
<dbReference type="OrthoDB" id="497455at2759"/>
<feature type="region of interest" description="Disordered" evidence="1">
    <location>
        <begin position="1"/>
        <end position="32"/>
    </location>
</feature>
<evidence type="ECO:0000313" key="2">
    <source>
        <dbReference type="EMBL" id="CEF99940.1"/>
    </source>
</evidence>
<feature type="region of interest" description="Disordered" evidence="1">
    <location>
        <begin position="52"/>
        <end position="77"/>
    </location>
</feature>
<dbReference type="KEGG" id="ota:OT_ostta12g02480"/>
<protein>
    <submittedName>
        <fullName evidence="2">Unnamed product</fullName>
    </submittedName>
</protein>
<keyword evidence="3" id="KW-1185">Reference proteome</keyword>
<comment type="caution">
    <text evidence="2">The sequence shown here is derived from an EMBL/GenBank/DDBJ whole genome shotgun (WGS) entry which is preliminary data.</text>
</comment>
<proteinExistence type="predicted"/>
<feature type="compositionally biased region" description="Basic residues" evidence="1">
    <location>
        <begin position="1"/>
        <end position="10"/>
    </location>
</feature>
<feature type="compositionally biased region" description="Gly residues" evidence="1">
    <location>
        <begin position="68"/>
        <end position="77"/>
    </location>
</feature>
<evidence type="ECO:0000256" key="1">
    <source>
        <dbReference type="SAM" id="MobiDB-lite"/>
    </source>
</evidence>
<dbReference type="GeneID" id="9836022"/>
<dbReference type="AlphaFoldDB" id="A0A090M6R9"/>
<dbReference type="Proteomes" id="UP000009170">
    <property type="component" value="Unassembled WGS sequence"/>
</dbReference>
<reference evidence="2 3" key="2">
    <citation type="journal article" date="2014" name="BMC Genomics">
        <title>An improved genome of the model marine alga Ostreococcus tauri unfolds by assessing Illumina de novo assemblies.</title>
        <authorList>
            <person name="Blanc-Mathieu R."/>
            <person name="Verhelst B."/>
            <person name="Derelle E."/>
            <person name="Rombauts S."/>
            <person name="Bouget F.Y."/>
            <person name="Carre I."/>
            <person name="Chateau A."/>
            <person name="Eyre-Walker A."/>
            <person name="Grimsley N."/>
            <person name="Moreau H."/>
            <person name="Piegu B."/>
            <person name="Rivals E."/>
            <person name="Schackwitz W."/>
            <person name="Van de Peer Y."/>
            <person name="Piganeau G."/>
        </authorList>
    </citation>
    <scope>NUCLEOTIDE SEQUENCE [LARGE SCALE GENOMIC DNA]</scope>
    <source>
        <strain evidence="3">OTTH 0595 / CCAP 157/2 / RCC745</strain>
    </source>
</reference>